<dbReference type="EMBL" id="CP029477">
    <property type="protein sequence ID" value="AWM76004.1"/>
    <property type="molecule type" value="Genomic_DNA"/>
</dbReference>
<name>A0ABM6W2B0_9LACO</name>
<feature type="transmembrane region" description="Helical" evidence="1">
    <location>
        <begin position="61"/>
        <end position="80"/>
    </location>
</feature>
<dbReference type="RefSeq" id="WP_109586800.1">
    <property type="nucleotide sequence ID" value="NZ_CP029477.1"/>
</dbReference>
<evidence type="ECO:0000256" key="1">
    <source>
        <dbReference type="SAM" id="Phobius"/>
    </source>
</evidence>
<evidence type="ECO:0000313" key="2">
    <source>
        <dbReference type="EMBL" id="AWM76004.1"/>
    </source>
</evidence>
<feature type="transmembrane region" description="Helical" evidence="1">
    <location>
        <begin position="36"/>
        <end position="55"/>
    </location>
</feature>
<keyword evidence="1" id="KW-0472">Membrane</keyword>
<sequence length="87" mass="10065">MTEIIATTALIISCWCLGKIYEDKPIIKFLRTNRGMVLILTSVALLAYDLVIHNFQFGKIIPSFYSLIVLLILLGFFYMFKDRRSTK</sequence>
<keyword evidence="1" id="KW-0812">Transmembrane</keyword>
<evidence type="ECO:0008006" key="4">
    <source>
        <dbReference type="Google" id="ProtNLM"/>
    </source>
</evidence>
<protein>
    <recommendedName>
        <fullName evidence="4">Group-specific protein</fullName>
    </recommendedName>
</protein>
<keyword evidence="3" id="KW-1185">Reference proteome</keyword>
<accession>A0ABM6W2B0</accession>
<dbReference type="Proteomes" id="UP000246036">
    <property type="component" value="Chromosome"/>
</dbReference>
<keyword evidence="1" id="KW-1133">Transmembrane helix</keyword>
<gene>
    <name evidence="2" type="ORF">DKL58_08440</name>
</gene>
<evidence type="ECO:0000313" key="3">
    <source>
        <dbReference type="Proteomes" id="UP000246036"/>
    </source>
</evidence>
<proteinExistence type="predicted"/>
<organism evidence="2 3">
    <name type="scientific">Lactobacillus kullabergensis</name>
    <dbReference type="NCBI Taxonomy" id="1218493"/>
    <lineage>
        <taxon>Bacteria</taxon>
        <taxon>Bacillati</taxon>
        <taxon>Bacillota</taxon>
        <taxon>Bacilli</taxon>
        <taxon>Lactobacillales</taxon>
        <taxon>Lactobacillaceae</taxon>
        <taxon>Lactobacillus</taxon>
    </lineage>
</organism>
<reference evidence="2 3" key="1">
    <citation type="submission" date="2018-05" db="EMBL/GenBank/DDBJ databases">
        <title>Reference genomes for bee gut microbiota database.</title>
        <authorList>
            <person name="Ellegaard K.M."/>
        </authorList>
    </citation>
    <scope>NUCLEOTIDE SEQUENCE [LARGE SCALE GENOMIC DNA]</scope>
    <source>
        <strain evidence="2 3">ESL0186</strain>
    </source>
</reference>